<evidence type="ECO:0000256" key="3">
    <source>
        <dbReference type="ARBA" id="ARBA00021303"/>
    </source>
</evidence>
<feature type="domain" description="CEP76/DRC7 peptidase-like" evidence="15">
    <location>
        <begin position="280"/>
        <end position="353"/>
    </location>
</feature>
<dbReference type="GO" id="GO:0030317">
    <property type="term" value="P:flagellated sperm motility"/>
    <property type="evidence" value="ECO:0007669"/>
    <property type="project" value="TreeGrafter"/>
</dbReference>
<dbReference type="Pfam" id="PF24656">
    <property type="entry name" value="CEPT76_peptidase"/>
    <property type="match status" value="1"/>
</dbReference>
<accession>A0A9F7R5B8</accession>
<feature type="region of interest" description="Disordered" evidence="14">
    <location>
        <begin position="358"/>
        <end position="388"/>
    </location>
</feature>
<evidence type="ECO:0000313" key="18">
    <source>
        <dbReference type="Proteomes" id="UP000221080"/>
    </source>
</evidence>
<evidence type="ECO:0000256" key="9">
    <source>
        <dbReference type="ARBA" id="ARBA00023069"/>
    </source>
</evidence>
<evidence type="ECO:0000259" key="15">
    <source>
        <dbReference type="Pfam" id="PF24656"/>
    </source>
</evidence>
<dbReference type="Proteomes" id="UP000221080">
    <property type="component" value="Chromosome 4"/>
</dbReference>
<dbReference type="InterPro" id="IPR056290">
    <property type="entry name" value="CEPT76/DRC7_peptidase-like_dom"/>
</dbReference>
<keyword evidence="18" id="KW-1185">Reference proteome</keyword>
<evidence type="ECO:0000256" key="5">
    <source>
        <dbReference type="ARBA" id="ARBA00022782"/>
    </source>
</evidence>
<dbReference type="AlphaFoldDB" id="A0A9F7R5B8"/>
<evidence type="ECO:0000256" key="1">
    <source>
        <dbReference type="ARBA" id="ARBA00004611"/>
    </source>
</evidence>
<dbReference type="InterPro" id="IPR038765">
    <property type="entry name" value="Papain-like_cys_pep_sf"/>
</dbReference>
<keyword evidence="5" id="KW-0221">Differentiation</keyword>
<dbReference type="GO" id="GO:0030154">
    <property type="term" value="P:cell differentiation"/>
    <property type="evidence" value="ECO:0007669"/>
    <property type="project" value="UniProtKB-KW"/>
</dbReference>
<evidence type="ECO:0000256" key="13">
    <source>
        <dbReference type="ARBA" id="ARBA00031733"/>
    </source>
</evidence>
<dbReference type="RefSeq" id="XP_053534210.1">
    <property type="nucleotide sequence ID" value="XM_053678235.1"/>
</dbReference>
<evidence type="ECO:0000259" key="16">
    <source>
        <dbReference type="Pfam" id="PF24667"/>
    </source>
</evidence>
<evidence type="ECO:0000313" key="19">
    <source>
        <dbReference type="RefSeq" id="XP_053534210.1"/>
    </source>
</evidence>
<dbReference type="InterPro" id="IPR033551">
    <property type="entry name" value="DRC7/lobo"/>
</dbReference>
<dbReference type="PANTHER" id="PTHR35249:SF2">
    <property type="entry name" value="DYNEIN REGULATORY COMPLEX SUBUNIT 7"/>
    <property type="match status" value="1"/>
</dbReference>
<evidence type="ECO:0000259" key="17">
    <source>
        <dbReference type="Pfam" id="PF24671"/>
    </source>
</evidence>
<feature type="region of interest" description="Disordered" evidence="14">
    <location>
        <begin position="728"/>
        <end position="759"/>
    </location>
</feature>
<keyword evidence="7" id="KW-0744">Spermatogenesis</keyword>
<dbReference type="InterPro" id="IPR056292">
    <property type="entry name" value="DRC7_C"/>
</dbReference>
<evidence type="ECO:0000256" key="11">
    <source>
        <dbReference type="ARBA" id="ARBA00023273"/>
    </source>
</evidence>
<keyword evidence="10" id="KW-0206">Cytoskeleton</keyword>
<keyword evidence="8" id="KW-0175">Coiled coil</keyword>
<feature type="compositionally biased region" description="Basic and acidic residues" evidence="14">
    <location>
        <begin position="15"/>
        <end position="57"/>
    </location>
</feature>
<comment type="subcellular location">
    <subcellularLocation>
        <location evidence="1">Cytoplasm</location>
        <location evidence="1">Cytoskeleton</location>
        <location evidence="1">Flagellum axoneme</location>
    </subcellularLocation>
</comment>
<keyword evidence="11" id="KW-0966">Cell projection</keyword>
<gene>
    <name evidence="19" type="primary">LOC124627858</name>
</gene>
<evidence type="ECO:0000256" key="4">
    <source>
        <dbReference type="ARBA" id="ARBA00022490"/>
    </source>
</evidence>
<sequence length="822" mass="95773">MRQELQGPELVFPHSSEEGEEKKEGEEKEDGEEKKEGEEVEEGERTVLSEQKPKLDQAECPVSYSENSAEEKLLVSMAEDLHARYSSQYPDRKPLLLCPVNEFGVKKFVCTTLRRIPIPYRELYAWQGCASFISDFLTLELLECPSEIPKQLYSPTWVVRNQTGTCFDYATLLCSLLLGAGYNAYCVSGYAVKEMCLLDLSNQECPLLKPQDTVEETPSEQKKKLKYMVKPPRELKSTFKQRQEEKKLQEHHAMLAKQQEAERLKEEQEHSPDPLWGLRVHSWVLVLAGKRDISESFFIDPLSGQSYPTSSACFLGIESVWNHENYWVNIQDCRSGCTEMTYDLRDVLKWECMMLSSSSSPLDLPDETEEENEEQNDEETEEPKGYEMPQSWVTQIHISEEDLESRFPGGSKVICYKNAKLEKFSPYFLKDGLVRRLSSYDDPECTQVNTVNEWYANRHDELQERELKKATNVITERFSPGRSFGLKTHRYMTLGPEIEHVMEFYSKARHDNLFSRVQTATEMTETFQDRSDFLDCWHVIYEPLEPAQNLGVERRIQKVVAKFHRDRSKPASQDRAELVFQISQNRIEITYHLEYNSIIPDFIIFEKPSNIDDPFSDKMVSSFKVDPLAEPFTNMDLYQTLMALMKEEKKFLISIKDSEDEVRSILEVREQEESAIMLKISMYDMARNEKARQEKEKLKDLARETQLKEEYEDVDILTPVSSRQGDSECLSVHSHADWPNNQKQRLMDKRKPKPKPNPITARLQKETRELLKKQQWYQMNKSNLTKQDEEEYLTYCSEAKFRIKLLKLRLDCAADGADLVGQ</sequence>
<evidence type="ECO:0000256" key="2">
    <source>
        <dbReference type="ARBA" id="ARBA00010738"/>
    </source>
</evidence>
<feature type="region of interest" description="Disordered" evidence="14">
    <location>
        <begin position="1"/>
        <end position="63"/>
    </location>
</feature>
<dbReference type="KEGG" id="ipu:124627858"/>
<dbReference type="GO" id="GO:0007283">
    <property type="term" value="P:spermatogenesis"/>
    <property type="evidence" value="ECO:0007669"/>
    <property type="project" value="UniProtKB-KW"/>
</dbReference>
<keyword evidence="6" id="KW-0282">Flagellum</keyword>
<feature type="domain" description="Dynein regulatory complex subunit 7 MORN" evidence="16">
    <location>
        <begin position="408"/>
        <end position="681"/>
    </location>
</feature>
<dbReference type="GO" id="GO:0031514">
    <property type="term" value="C:motile cilium"/>
    <property type="evidence" value="ECO:0007669"/>
    <property type="project" value="TreeGrafter"/>
</dbReference>
<protein>
    <recommendedName>
        <fullName evidence="3">Dynein regulatory complex subunit 7</fullName>
    </recommendedName>
    <alternativeName>
        <fullName evidence="12">Coiled-coil domain-containing protein 135</fullName>
    </alternativeName>
    <alternativeName>
        <fullName evidence="13">Coiled-coil domain-containing protein lobo homolog</fullName>
    </alternativeName>
</protein>
<evidence type="ECO:0000256" key="10">
    <source>
        <dbReference type="ARBA" id="ARBA00023212"/>
    </source>
</evidence>
<proteinExistence type="inferred from homology"/>
<name>A0A9F7R5B8_ICTPU</name>
<feature type="domain" description="Dynein regulatory complex subunit 7 C-terminal" evidence="17">
    <location>
        <begin position="743"/>
        <end position="811"/>
    </location>
</feature>
<feature type="compositionally biased region" description="Acidic residues" evidence="14">
    <location>
        <begin position="364"/>
        <end position="381"/>
    </location>
</feature>
<evidence type="ECO:0000256" key="12">
    <source>
        <dbReference type="ARBA" id="ARBA00031627"/>
    </source>
</evidence>
<evidence type="ECO:0000256" key="14">
    <source>
        <dbReference type="SAM" id="MobiDB-lite"/>
    </source>
</evidence>
<evidence type="ECO:0000256" key="7">
    <source>
        <dbReference type="ARBA" id="ARBA00022871"/>
    </source>
</evidence>
<dbReference type="OrthoDB" id="10262874at2759"/>
<evidence type="ECO:0000256" key="6">
    <source>
        <dbReference type="ARBA" id="ARBA00022846"/>
    </source>
</evidence>
<comment type="similarity">
    <text evidence="2">Belongs to the DRC7 family.</text>
</comment>
<reference evidence="18" key="1">
    <citation type="journal article" date="2016" name="Nat. Commun.">
        <title>The channel catfish genome sequence provides insights into the evolution of scale formation in teleosts.</title>
        <authorList>
            <person name="Liu Z."/>
            <person name="Liu S."/>
            <person name="Yao J."/>
            <person name="Bao L."/>
            <person name="Zhang J."/>
            <person name="Li Y."/>
            <person name="Jiang C."/>
            <person name="Sun L."/>
            <person name="Wang R."/>
            <person name="Zhang Y."/>
            <person name="Zhou T."/>
            <person name="Zeng Q."/>
            <person name="Fu Q."/>
            <person name="Gao S."/>
            <person name="Li N."/>
            <person name="Koren S."/>
            <person name="Jiang Y."/>
            <person name="Zimin A."/>
            <person name="Xu P."/>
            <person name="Phillippy A.M."/>
            <person name="Geng X."/>
            <person name="Song L."/>
            <person name="Sun F."/>
            <person name="Li C."/>
            <person name="Wang X."/>
            <person name="Chen A."/>
            <person name="Jin Y."/>
            <person name="Yuan Z."/>
            <person name="Yang Y."/>
            <person name="Tan S."/>
            <person name="Peatman E."/>
            <person name="Lu J."/>
            <person name="Qin Z."/>
            <person name="Dunham R."/>
            <person name="Li Z."/>
            <person name="Sonstegard T."/>
            <person name="Feng J."/>
            <person name="Danzmann R.G."/>
            <person name="Schroeder S."/>
            <person name="Scheffler B."/>
            <person name="Duke M.V."/>
            <person name="Ballard L."/>
            <person name="Kucuktas H."/>
            <person name="Kaltenboeck L."/>
            <person name="Liu H."/>
            <person name="Armbruster J."/>
            <person name="Xie Y."/>
            <person name="Kirby M.L."/>
            <person name="Tian Y."/>
            <person name="Flanagan M.E."/>
            <person name="Mu W."/>
            <person name="Waldbieser G.C."/>
        </authorList>
    </citation>
    <scope>NUCLEOTIDE SEQUENCE [LARGE SCALE GENOMIC DNA]</scope>
    <source>
        <strain evidence="18">SDA103</strain>
    </source>
</reference>
<dbReference type="Pfam" id="PF24667">
    <property type="entry name" value="MORN_DRC7"/>
    <property type="match status" value="1"/>
</dbReference>
<evidence type="ECO:0000256" key="8">
    <source>
        <dbReference type="ARBA" id="ARBA00023054"/>
    </source>
</evidence>
<dbReference type="InterPro" id="IPR056291">
    <property type="entry name" value="MORN_DRC7"/>
</dbReference>
<dbReference type="PANTHER" id="PTHR35249">
    <property type="entry name" value="DYNEIN REGULATORY COMPLEX SUBUNIT 7"/>
    <property type="match status" value="1"/>
</dbReference>
<dbReference type="Pfam" id="PF24671">
    <property type="entry name" value="DRC7_C"/>
    <property type="match status" value="1"/>
</dbReference>
<keyword evidence="4" id="KW-0963">Cytoplasm</keyword>
<organism evidence="18 19">
    <name type="scientific">Ictalurus punctatus</name>
    <name type="common">Channel catfish</name>
    <name type="synonym">Silurus punctatus</name>
    <dbReference type="NCBI Taxonomy" id="7998"/>
    <lineage>
        <taxon>Eukaryota</taxon>
        <taxon>Metazoa</taxon>
        <taxon>Chordata</taxon>
        <taxon>Craniata</taxon>
        <taxon>Vertebrata</taxon>
        <taxon>Euteleostomi</taxon>
        <taxon>Actinopterygii</taxon>
        <taxon>Neopterygii</taxon>
        <taxon>Teleostei</taxon>
        <taxon>Ostariophysi</taxon>
        <taxon>Siluriformes</taxon>
        <taxon>Ictaluridae</taxon>
        <taxon>Ictalurus</taxon>
    </lineage>
</organism>
<dbReference type="GeneID" id="124627858"/>
<dbReference type="SUPFAM" id="SSF54001">
    <property type="entry name" value="Cysteine proteinases"/>
    <property type="match status" value="1"/>
</dbReference>
<reference evidence="19" key="2">
    <citation type="submission" date="2025-08" db="UniProtKB">
        <authorList>
            <consortium name="RefSeq"/>
        </authorList>
    </citation>
    <scope>IDENTIFICATION</scope>
    <source>
        <tissue evidence="19">Blood</tissue>
    </source>
</reference>
<keyword evidence="9" id="KW-0969">Cilium</keyword>